<dbReference type="GO" id="GO:0008967">
    <property type="term" value="F:phosphoglycolate phosphatase activity"/>
    <property type="evidence" value="ECO:0007669"/>
    <property type="project" value="TreeGrafter"/>
</dbReference>
<dbReference type="GO" id="GO:0006281">
    <property type="term" value="P:DNA repair"/>
    <property type="evidence" value="ECO:0007669"/>
    <property type="project" value="TreeGrafter"/>
</dbReference>
<reference evidence="1 2" key="1">
    <citation type="journal article" date="2007" name="PLoS Genet.">
        <title>Patterns and implications of gene gain and loss in the evolution of Prochlorococcus.</title>
        <authorList>
            <person name="Kettler G.C."/>
            <person name="Martiny A.C."/>
            <person name="Huang K."/>
            <person name="Zucker J."/>
            <person name="Coleman M.L."/>
            <person name="Rodrigue S."/>
            <person name="Chen F."/>
            <person name="Lapidus A."/>
            <person name="Ferriera S."/>
            <person name="Johnson J."/>
            <person name="Steglich C."/>
            <person name="Church G.M."/>
            <person name="Richardson P."/>
            <person name="Chisholm S.W."/>
        </authorList>
    </citation>
    <scope>NUCLEOTIDE SEQUENCE [LARGE SCALE GENOMIC DNA]</scope>
    <source>
        <strain evidence="2">MIT 9211</strain>
    </source>
</reference>
<dbReference type="EMBL" id="CP000878">
    <property type="protein sequence ID" value="ABX09231.1"/>
    <property type="molecule type" value="Genomic_DNA"/>
</dbReference>
<dbReference type="InterPro" id="IPR036412">
    <property type="entry name" value="HAD-like_sf"/>
</dbReference>
<dbReference type="SFLD" id="SFLDG01129">
    <property type="entry name" value="C1.5:_HAD__Beta-PGM__Phosphata"/>
    <property type="match status" value="1"/>
</dbReference>
<dbReference type="HOGENOM" id="CLU_045011_16_1_3"/>
<dbReference type="Gene3D" id="3.40.50.1000">
    <property type="entry name" value="HAD superfamily/HAD-like"/>
    <property type="match status" value="1"/>
</dbReference>
<evidence type="ECO:0000313" key="1">
    <source>
        <dbReference type="EMBL" id="ABX09231.1"/>
    </source>
</evidence>
<dbReference type="PANTHER" id="PTHR43434:SF22">
    <property type="entry name" value="PHOSPHOGLYCOLATE PHOSPHATASE"/>
    <property type="match status" value="1"/>
</dbReference>
<dbReference type="Gene3D" id="1.10.150.240">
    <property type="entry name" value="Putative phosphatase, domain 2"/>
    <property type="match status" value="1"/>
</dbReference>
<gene>
    <name evidence="1" type="ordered locus">P9211_13001</name>
</gene>
<dbReference type="RefSeq" id="WP_012195852.1">
    <property type="nucleotide sequence ID" value="NC_009976.1"/>
</dbReference>
<dbReference type="InterPro" id="IPR023214">
    <property type="entry name" value="HAD_sf"/>
</dbReference>
<dbReference type="AlphaFoldDB" id="A9BBL9"/>
<dbReference type="InterPro" id="IPR050155">
    <property type="entry name" value="HAD-like_hydrolase_sf"/>
</dbReference>
<dbReference type="STRING" id="93059.P9211_13001"/>
<dbReference type="OrthoDB" id="9797743at2"/>
<dbReference type="SFLD" id="SFLDS00003">
    <property type="entry name" value="Haloacid_Dehalogenase"/>
    <property type="match status" value="1"/>
</dbReference>
<keyword evidence="2" id="KW-1185">Reference proteome</keyword>
<dbReference type="Pfam" id="PF00702">
    <property type="entry name" value="Hydrolase"/>
    <property type="match status" value="1"/>
</dbReference>
<dbReference type="SUPFAM" id="SSF56784">
    <property type="entry name" value="HAD-like"/>
    <property type="match status" value="1"/>
</dbReference>
<sequence>MVDISVNQRTYKNIKAVIFDKDGTLTDSHIYWKEIILRRANILLKEFKLPKSYLHSLMLSMGFDSSSNRLLPEGPIAIKSRDEVIDAVLRYLYNHSIQSTEKEINLIFESVQLGFKIESNNYIKPLESALNFATLLYSLGVKLALVTSDKEYNAISTLQKLELMNIFEIILGGDSGYGKKITGEPALQVCKSLCLSPNNVMAIGDAKMDYIMANKAELAGSILVATGQIGLEELLSINPSSVQTLKEIIVNQQ</sequence>
<evidence type="ECO:0000313" key="2">
    <source>
        <dbReference type="Proteomes" id="UP000000788"/>
    </source>
</evidence>
<protein>
    <submittedName>
        <fullName evidence="1">Predicted phosphatase</fullName>
    </submittedName>
</protein>
<organism evidence="1 2">
    <name type="scientific">Prochlorococcus marinus (strain MIT 9211)</name>
    <dbReference type="NCBI Taxonomy" id="93059"/>
    <lineage>
        <taxon>Bacteria</taxon>
        <taxon>Bacillati</taxon>
        <taxon>Cyanobacteriota</taxon>
        <taxon>Cyanophyceae</taxon>
        <taxon>Synechococcales</taxon>
        <taxon>Prochlorococcaceae</taxon>
        <taxon>Prochlorococcus</taxon>
    </lineage>
</organism>
<dbReference type="PANTHER" id="PTHR43434">
    <property type="entry name" value="PHOSPHOGLYCOLATE PHOSPHATASE"/>
    <property type="match status" value="1"/>
</dbReference>
<proteinExistence type="predicted"/>
<dbReference type="eggNOG" id="COG0546">
    <property type="taxonomic scope" value="Bacteria"/>
</dbReference>
<dbReference type="KEGG" id="pmj:P9211_13001"/>
<dbReference type="InterPro" id="IPR023198">
    <property type="entry name" value="PGP-like_dom2"/>
</dbReference>
<accession>A9BBL9</accession>
<name>A9BBL9_PROM4</name>
<dbReference type="Proteomes" id="UP000000788">
    <property type="component" value="Chromosome"/>
</dbReference>